<dbReference type="PANTHER" id="PTHR46847:SF1">
    <property type="entry name" value="D-ALLOSE-BINDING PERIPLASMIC PROTEIN-RELATED"/>
    <property type="match status" value="1"/>
</dbReference>
<dbReference type="Proteomes" id="UP000184600">
    <property type="component" value="Unassembled WGS sequence"/>
</dbReference>
<dbReference type="GO" id="GO:0030246">
    <property type="term" value="F:carbohydrate binding"/>
    <property type="evidence" value="ECO:0007669"/>
    <property type="project" value="UniProtKB-ARBA"/>
</dbReference>
<dbReference type="InterPro" id="IPR025997">
    <property type="entry name" value="SBP_2_dom"/>
</dbReference>
<protein>
    <recommendedName>
        <fullName evidence="3">Autoinducer 2-binding periplasmic protein LuxP</fullName>
    </recommendedName>
</protein>
<dbReference type="AlphaFoldDB" id="A0A1M7Z044"/>
<dbReference type="GO" id="GO:0030313">
    <property type="term" value="C:cell envelope"/>
    <property type="evidence" value="ECO:0007669"/>
    <property type="project" value="UniProtKB-SubCell"/>
</dbReference>
<dbReference type="InterPro" id="IPR028082">
    <property type="entry name" value="Peripla_BP_I"/>
</dbReference>
<accession>A0A1M7Z044</accession>
<keyword evidence="4" id="KW-0732">Signal</keyword>
<dbReference type="SUPFAM" id="SSF53822">
    <property type="entry name" value="Periplasmic binding protein-like I"/>
    <property type="match status" value="1"/>
</dbReference>
<reference evidence="7" key="1">
    <citation type="submission" date="2016-12" db="EMBL/GenBank/DDBJ databases">
        <authorList>
            <person name="Rodrigo-Torres L."/>
            <person name="Arahal R.D."/>
            <person name="Lucena T."/>
        </authorList>
    </citation>
    <scope>NUCLEOTIDE SEQUENCE [LARGE SCALE GENOMIC DNA]</scope>
</reference>
<proteinExistence type="inferred from homology"/>
<evidence type="ECO:0000313" key="7">
    <source>
        <dbReference type="Proteomes" id="UP000184600"/>
    </source>
</evidence>
<comment type="similarity">
    <text evidence="2">Belongs to the bacterial solute-binding protein 2 family.</text>
</comment>
<gene>
    <name evidence="6" type="primary">mglB</name>
    <name evidence="6" type="ORF">VQ7734_04032</name>
</gene>
<dbReference type="PANTHER" id="PTHR46847">
    <property type="entry name" value="D-ALLOSE-BINDING PERIPLASMIC PROTEIN-RELATED"/>
    <property type="match status" value="1"/>
</dbReference>
<dbReference type="OrthoDB" id="4827464at2"/>
<keyword evidence="7" id="KW-1185">Reference proteome</keyword>
<feature type="domain" description="Periplasmic binding protein" evidence="5">
    <location>
        <begin position="34"/>
        <end position="290"/>
    </location>
</feature>
<evidence type="ECO:0000256" key="2">
    <source>
        <dbReference type="ARBA" id="ARBA00007639"/>
    </source>
</evidence>
<evidence type="ECO:0000256" key="3">
    <source>
        <dbReference type="ARBA" id="ARBA00022181"/>
    </source>
</evidence>
<dbReference type="Pfam" id="PF13407">
    <property type="entry name" value="Peripla_BP_4"/>
    <property type="match status" value="1"/>
</dbReference>
<evidence type="ECO:0000259" key="5">
    <source>
        <dbReference type="Pfam" id="PF13407"/>
    </source>
</evidence>
<evidence type="ECO:0000313" key="6">
    <source>
        <dbReference type="EMBL" id="SHO58261.1"/>
    </source>
</evidence>
<evidence type="ECO:0000256" key="4">
    <source>
        <dbReference type="ARBA" id="ARBA00022729"/>
    </source>
</evidence>
<name>A0A1M7Z044_9VIBR</name>
<dbReference type="RefSeq" id="WP_083601742.1">
    <property type="nucleotide sequence ID" value="NZ_AP024897.1"/>
</dbReference>
<organism evidence="6 7">
    <name type="scientific">Vibrio quintilis</name>
    <dbReference type="NCBI Taxonomy" id="1117707"/>
    <lineage>
        <taxon>Bacteria</taxon>
        <taxon>Pseudomonadati</taxon>
        <taxon>Pseudomonadota</taxon>
        <taxon>Gammaproteobacteria</taxon>
        <taxon>Vibrionales</taxon>
        <taxon>Vibrionaceae</taxon>
        <taxon>Vibrio</taxon>
    </lineage>
</organism>
<dbReference type="STRING" id="1117707.VQ7734_04032"/>
<dbReference type="EMBL" id="FRFG01000059">
    <property type="protein sequence ID" value="SHO58261.1"/>
    <property type="molecule type" value="Genomic_DNA"/>
</dbReference>
<sequence>MAEKLLTHGFFRKLSTLLPLLLLIFSGYSQAKLIAVAVSNEDNFRNLITNSIEKTADIYGDDTYIDSAGGDFQTQYEQIKRFVQTGVDAIIVIAAGTPEQNKTLLPFAKQVPLVFVNAEPLDNLNDLPANSVYVGSNEEQSGTLEMEELARLAGQQGKVAMLRGVDTHKAAIMRTQDVKNVMAKYPQMKLVKNESANWQRNQAYQVVTGWMKENVDFNILVANNDEMAIGGIMAIKDSGKNPADYLIGGVDATQDALKEMQSGRLDVTVLQDAAGQGRAAVEASYQLMNGVSLDKAVWIPFRLVTPDNYLQYLKK</sequence>
<dbReference type="GO" id="GO:0055085">
    <property type="term" value="P:transmembrane transport"/>
    <property type="evidence" value="ECO:0007669"/>
    <property type="project" value="UniProtKB-ARBA"/>
</dbReference>
<dbReference type="Gene3D" id="3.40.50.2300">
    <property type="match status" value="2"/>
</dbReference>
<comment type="subcellular location">
    <subcellularLocation>
        <location evidence="1">Cell envelope</location>
    </subcellularLocation>
</comment>
<evidence type="ECO:0000256" key="1">
    <source>
        <dbReference type="ARBA" id="ARBA00004196"/>
    </source>
</evidence>